<dbReference type="PaxDb" id="5476-C4YHB7"/>
<evidence type="ECO:0000256" key="4">
    <source>
        <dbReference type="ARBA" id="ARBA00022670"/>
    </source>
</evidence>
<dbReference type="GO" id="GO:0008180">
    <property type="term" value="C:COP9 signalosome"/>
    <property type="evidence" value="ECO:0007669"/>
    <property type="project" value="UniProtKB-KW"/>
</dbReference>
<gene>
    <name evidence="12" type="ORF">CAWG_03463</name>
</gene>
<evidence type="ECO:0000256" key="5">
    <source>
        <dbReference type="ARBA" id="ARBA00022723"/>
    </source>
</evidence>
<sequence length="612" mass="69906">MTCLDELAHSLESKSDTTNSKTRNSKIKTIDLYQQNEISGQHSQDQDKFYRLPAMDPIARDKKPWKQDVNYFNKCYISSLALMKMCTHAQTGGSIEIMGMLVGKISGHSIIVMDTYRLPVEGTETRVNAQNEAYTYMVEYLTERQQLSNGKNEENIVGWYHSHPGYGCWLSGIDVSTQSLNQDFQDPYLAIVVDPVKTLKQGKVEIGAFRTYPEGSQQQQQQQSSSMTNKTRKDQNKPHNSGANANRKILPKSKQKDFGSHADKYYSLDIEIFTSSWDDKVIEMLKDEDSLTWMKNLLVDSNNNDKILGIRKDEIRSIELIKNYELISQGNHNADEGETIFDLIEQLKIQANTPKFMLDKLTTMKFDSTFESVLYKRLLKKTQKSTTTKKNRKELSTDIDDETMLDESDLEKNVGTGGIETSISSDDDDEEEEGEGNSSSRRDNNNNEVEEGPTDEVDSDYANEELLEEVGALENYNFNDLLDHKSANKFLRSEQKIKHKNRPIHQRMDNSSMISEWNRLGHQQQHMPADYPYQWSSNVANLAKTSKINRRRERLHRLQGASIDNKKQFELGLHGSPESKAKSANLVKLAKSIGLNEVFDLITLDAQQKLFG</sequence>
<dbReference type="PANTHER" id="PTHR10410">
    <property type="entry name" value="EUKARYOTIC TRANSLATION INITIATION FACTOR 3 -RELATED"/>
    <property type="match status" value="1"/>
</dbReference>
<dbReference type="InterPro" id="IPR000555">
    <property type="entry name" value="JAMM/MPN+_dom"/>
</dbReference>
<name>C4YHB7_CANAW</name>
<dbReference type="SMART" id="SM00232">
    <property type="entry name" value="JAB_MPN"/>
    <property type="match status" value="1"/>
</dbReference>
<organism evidence="12 13">
    <name type="scientific">Candida albicans (strain WO-1)</name>
    <name type="common">Yeast</name>
    <dbReference type="NCBI Taxonomy" id="294748"/>
    <lineage>
        <taxon>Eukaryota</taxon>
        <taxon>Fungi</taxon>
        <taxon>Dikarya</taxon>
        <taxon>Ascomycota</taxon>
        <taxon>Saccharomycotina</taxon>
        <taxon>Pichiomycetes</taxon>
        <taxon>Debaryomycetaceae</taxon>
        <taxon>Candida/Lodderomyces clade</taxon>
        <taxon>Candida</taxon>
    </lineage>
</organism>
<accession>C4YHB7</accession>
<dbReference type="AlphaFoldDB" id="C4YHB7"/>
<evidence type="ECO:0000256" key="2">
    <source>
        <dbReference type="ARBA" id="ARBA00011098"/>
    </source>
</evidence>
<evidence type="ECO:0000256" key="1">
    <source>
        <dbReference type="ARBA" id="ARBA00006008"/>
    </source>
</evidence>
<dbReference type="GO" id="GO:0006508">
    <property type="term" value="P:proteolysis"/>
    <property type="evidence" value="ECO:0007669"/>
    <property type="project" value="UniProtKB-KW"/>
</dbReference>
<keyword evidence="8" id="KW-0862">Zinc</keyword>
<evidence type="ECO:0000256" key="10">
    <source>
        <dbReference type="SAM" id="MobiDB-lite"/>
    </source>
</evidence>
<dbReference type="VEuPathDB" id="FungiDB:CAWG_03463"/>
<evidence type="ECO:0000256" key="3">
    <source>
        <dbReference type="ARBA" id="ARBA00014880"/>
    </source>
</evidence>
<feature type="domain" description="MPN" evidence="11">
    <location>
        <begin position="75"/>
        <end position="215"/>
    </location>
</feature>
<dbReference type="FunFam" id="3.40.140.10:FF:000003">
    <property type="entry name" value="COP9 signalosome complex subunit 5"/>
    <property type="match status" value="1"/>
</dbReference>
<evidence type="ECO:0000313" key="12">
    <source>
        <dbReference type="EMBL" id="EEQ45149.1"/>
    </source>
</evidence>
<dbReference type="GO" id="GO:0008237">
    <property type="term" value="F:metallopeptidase activity"/>
    <property type="evidence" value="ECO:0007669"/>
    <property type="project" value="UniProtKB-KW"/>
</dbReference>
<keyword evidence="6" id="KW-0736">Signalosome</keyword>
<dbReference type="OMA" id="MISEWNR"/>
<protein>
    <recommendedName>
        <fullName evidence="3">COP9 signalosome complex subunit 5</fullName>
    </recommendedName>
</protein>
<evidence type="ECO:0000259" key="11">
    <source>
        <dbReference type="PROSITE" id="PS50249"/>
    </source>
</evidence>
<keyword evidence="7" id="KW-0378">Hydrolase</keyword>
<keyword evidence="13" id="KW-1185">Reference proteome</keyword>
<dbReference type="GO" id="GO:0046872">
    <property type="term" value="F:metal ion binding"/>
    <property type="evidence" value="ECO:0007669"/>
    <property type="project" value="UniProtKB-KW"/>
</dbReference>
<comment type="similarity">
    <text evidence="1">Belongs to the peptidase M67A family. CSN5 subfamily.</text>
</comment>
<proteinExistence type="inferred from homology"/>
<evidence type="ECO:0000256" key="6">
    <source>
        <dbReference type="ARBA" id="ARBA00022790"/>
    </source>
</evidence>
<dbReference type="OrthoDB" id="605656at2759"/>
<dbReference type="Gene3D" id="3.40.140.10">
    <property type="entry name" value="Cytidine Deaminase, domain 2"/>
    <property type="match status" value="1"/>
</dbReference>
<dbReference type="HOGENOM" id="CLU_031199_1_0_1"/>
<feature type="compositionally biased region" description="Low complexity" evidence="10">
    <location>
        <begin position="216"/>
        <end position="226"/>
    </location>
</feature>
<dbReference type="CDD" id="cd08069">
    <property type="entry name" value="MPN_RPN11_CSN5"/>
    <property type="match status" value="1"/>
</dbReference>
<comment type="subunit">
    <text evidence="2">Component of the COP9 signalosome (CSN) complex.</text>
</comment>
<dbReference type="InterPro" id="IPR037518">
    <property type="entry name" value="MPN"/>
</dbReference>
<evidence type="ECO:0000256" key="9">
    <source>
        <dbReference type="ARBA" id="ARBA00023049"/>
    </source>
</evidence>
<dbReference type="GO" id="GO:0000338">
    <property type="term" value="P:protein deneddylation"/>
    <property type="evidence" value="ECO:0007669"/>
    <property type="project" value="UniProtKB-ARBA"/>
</dbReference>
<dbReference type="Proteomes" id="UP000001429">
    <property type="component" value="Chromosome 4"/>
</dbReference>
<feature type="compositionally biased region" description="Acidic residues" evidence="10">
    <location>
        <begin position="425"/>
        <end position="435"/>
    </location>
</feature>
<evidence type="ECO:0000256" key="8">
    <source>
        <dbReference type="ARBA" id="ARBA00022833"/>
    </source>
</evidence>
<reference evidence="12 13" key="1">
    <citation type="journal article" date="2009" name="Nature">
        <title>Evolution of pathogenicity and sexual reproduction in eight Candida genomes.</title>
        <authorList>
            <person name="Butler G."/>
            <person name="Rasmussen M.D."/>
            <person name="Lin M.F."/>
            <person name="Santos M.A."/>
            <person name="Sakthikumar S."/>
            <person name="Munro C.A."/>
            <person name="Rheinbay E."/>
            <person name="Grabherr M."/>
            <person name="Forche A."/>
            <person name="Reedy J.L."/>
            <person name="Agrafioti I."/>
            <person name="Arnaud M.B."/>
            <person name="Bates S."/>
            <person name="Brown A.J."/>
            <person name="Brunke S."/>
            <person name="Costanzo M.C."/>
            <person name="Fitzpatrick D.A."/>
            <person name="de Groot P.W."/>
            <person name="Harris D."/>
            <person name="Hoyer L.L."/>
            <person name="Hube B."/>
            <person name="Klis F.M."/>
            <person name="Kodira C."/>
            <person name="Lennard N."/>
            <person name="Logue M.E."/>
            <person name="Martin R."/>
            <person name="Neiman A.M."/>
            <person name="Nikolaou E."/>
            <person name="Quail M.A."/>
            <person name="Quinn J."/>
            <person name="Santos M.C."/>
            <person name="Schmitzberger F.F."/>
            <person name="Sherlock G."/>
            <person name="Shah P."/>
            <person name="Silverstein K.A."/>
            <person name="Skrzypek M.S."/>
            <person name="Soll D."/>
            <person name="Staggs R."/>
            <person name="Stansfield I."/>
            <person name="Stumpf M.P."/>
            <person name="Sudbery P.E."/>
            <person name="Srikantha T."/>
            <person name="Zeng Q."/>
            <person name="Berman J."/>
            <person name="Berriman M."/>
            <person name="Heitman J."/>
            <person name="Gow N.A."/>
            <person name="Lorenz M.C."/>
            <person name="Birren B.W."/>
            <person name="Kellis M."/>
            <person name="Cuomo C.A."/>
        </authorList>
    </citation>
    <scope>NUCLEOTIDE SEQUENCE [LARGE SCALE GENOMIC DNA]</scope>
    <source>
        <strain evidence="12 13">WO-1</strain>
    </source>
</reference>
<keyword evidence="9" id="KW-0482">Metalloprotease</keyword>
<feature type="region of interest" description="Disordered" evidence="10">
    <location>
        <begin position="386"/>
        <end position="460"/>
    </location>
</feature>
<dbReference type="Pfam" id="PF01398">
    <property type="entry name" value="JAB"/>
    <property type="match status" value="1"/>
</dbReference>
<dbReference type="InterPro" id="IPR050242">
    <property type="entry name" value="JAMM_MPN+_peptidase_M67A"/>
</dbReference>
<evidence type="ECO:0000256" key="7">
    <source>
        <dbReference type="ARBA" id="ARBA00022801"/>
    </source>
</evidence>
<feature type="compositionally biased region" description="Acidic residues" evidence="10">
    <location>
        <begin position="448"/>
        <end position="460"/>
    </location>
</feature>
<dbReference type="EMBL" id="CH672349">
    <property type="protein sequence ID" value="EEQ45149.1"/>
    <property type="molecule type" value="Genomic_DNA"/>
</dbReference>
<keyword evidence="4" id="KW-0645">Protease</keyword>
<dbReference type="SUPFAM" id="SSF102712">
    <property type="entry name" value="JAB1/MPN domain"/>
    <property type="match status" value="1"/>
</dbReference>
<feature type="compositionally biased region" description="Acidic residues" evidence="10">
    <location>
        <begin position="397"/>
        <end position="409"/>
    </location>
</feature>
<keyword evidence="5" id="KW-0479">Metal-binding</keyword>
<feature type="region of interest" description="Disordered" evidence="10">
    <location>
        <begin position="211"/>
        <end position="253"/>
    </location>
</feature>
<evidence type="ECO:0000313" key="13">
    <source>
        <dbReference type="Proteomes" id="UP000001429"/>
    </source>
</evidence>
<dbReference type="MEROPS" id="M67.A01"/>
<dbReference type="PROSITE" id="PS50249">
    <property type="entry name" value="MPN"/>
    <property type="match status" value="1"/>
</dbReference>